<dbReference type="CDD" id="cd00293">
    <property type="entry name" value="USP-like"/>
    <property type="match status" value="1"/>
</dbReference>
<gene>
    <name evidence="3" type="ORF">GCM10022216_19530</name>
</gene>
<dbReference type="EMBL" id="BAAAZI010000007">
    <property type="protein sequence ID" value="GAA4140444.1"/>
    <property type="molecule type" value="Genomic_DNA"/>
</dbReference>
<dbReference type="RefSeq" id="WP_344674512.1">
    <property type="nucleotide sequence ID" value="NZ_BAAAZI010000007.1"/>
</dbReference>
<protein>
    <submittedName>
        <fullName evidence="3">Universal stress protein</fullName>
    </submittedName>
</protein>
<dbReference type="InterPro" id="IPR006016">
    <property type="entry name" value="UspA"/>
</dbReference>
<evidence type="ECO:0000256" key="1">
    <source>
        <dbReference type="ARBA" id="ARBA00008791"/>
    </source>
</evidence>
<dbReference type="Pfam" id="PF00582">
    <property type="entry name" value="Usp"/>
    <property type="match status" value="1"/>
</dbReference>
<comment type="caution">
    <text evidence="3">The sequence shown here is derived from an EMBL/GenBank/DDBJ whole genome shotgun (WGS) entry which is preliminary data.</text>
</comment>
<keyword evidence="4" id="KW-1185">Reference proteome</keyword>
<evidence type="ECO:0000259" key="2">
    <source>
        <dbReference type="Pfam" id="PF00582"/>
    </source>
</evidence>
<proteinExistence type="inferred from homology"/>
<dbReference type="PANTHER" id="PTHR46268:SF6">
    <property type="entry name" value="UNIVERSAL STRESS PROTEIN UP12"/>
    <property type="match status" value="1"/>
</dbReference>
<comment type="similarity">
    <text evidence="1">Belongs to the universal stress protein A family.</text>
</comment>
<dbReference type="InterPro" id="IPR006015">
    <property type="entry name" value="Universal_stress_UspA"/>
</dbReference>
<organism evidence="3 4">
    <name type="scientific">Sphingobacterium kyonggiense</name>
    <dbReference type="NCBI Taxonomy" id="714075"/>
    <lineage>
        <taxon>Bacteria</taxon>
        <taxon>Pseudomonadati</taxon>
        <taxon>Bacteroidota</taxon>
        <taxon>Sphingobacteriia</taxon>
        <taxon>Sphingobacteriales</taxon>
        <taxon>Sphingobacteriaceae</taxon>
        <taxon>Sphingobacterium</taxon>
    </lineage>
</organism>
<dbReference type="Proteomes" id="UP001500101">
    <property type="component" value="Unassembled WGS sequence"/>
</dbReference>
<dbReference type="Gene3D" id="3.40.50.12370">
    <property type="match status" value="1"/>
</dbReference>
<feature type="domain" description="UspA" evidence="2">
    <location>
        <begin position="2"/>
        <end position="141"/>
    </location>
</feature>
<name>A0ABP7YS07_9SPHI</name>
<reference evidence="4" key="1">
    <citation type="journal article" date="2019" name="Int. J. Syst. Evol. Microbiol.">
        <title>The Global Catalogue of Microorganisms (GCM) 10K type strain sequencing project: providing services to taxonomists for standard genome sequencing and annotation.</title>
        <authorList>
            <consortium name="The Broad Institute Genomics Platform"/>
            <consortium name="The Broad Institute Genome Sequencing Center for Infectious Disease"/>
            <person name="Wu L."/>
            <person name="Ma J."/>
        </authorList>
    </citation>
    <scope>NUCLEOTIDE SEQUENCE [LARGE SCALE GENOMIC DNA]</scope>
    <source>
        <strain evidence="4">JCM 16704</strain>
    </source>
</reference>
<dbReference type="SUPFAM" id="SSF52402">
    <property type="entry name" value="Adenine nucleotide alpha hydrolases-like"/>
    <property type="match status" value="1"/>
</dbReference>
<dbReference type="PRINTS" id="PR01438">
    <property type="entry name" value="UNVRSLSTRESS"/>
</dbReference>
<evidence type="ECO:0000313" key="3">
    <source>
        <dbReference type="EMBL" id="GAA4140444.1"/>
    </source>
</evidence>
<accession>A0ABP7YS07</accession>
<dbReference type="PANTHER" id="PTHR46268">
    <property type="entry name" value="STRESS RESPONSE PROTEIN NHAX"/>
    <property type="match status" value="1"/>
</dbReference>
<evidence type="ECO:0000313" key="4">
    <source>
        <dbReference type="Proteomes" id="UP001500101"/>
    </source>
</evidence>
<sequence length="286" mass="32153">MSKLLIPIDFSEYSESALNYACELAKDSGQSLDLVHVFSEHSNTYANIKDETPLVDPRVPEAQSKMKELVEQTQQKFPNLKIEGIFREGNLYDEIKALTSATAYDAVVMGTQGASGLEAVFIGSNTYDTIMNTTTPVLAVPQNASHYKKDKIGLLCNFKEAELTALAQAIPLFKVNFQLMLIHINTSERAIKDIDADFKVWIDRIEKELHITDISYIIKPQTLFMGRKESVAQGITSVLIDEQVDILLLTKSKKSVFRQWTESNVIKKLAFNLQIPTFFARVLIAK</sequence>